<dbReference type="RefSeq" id="WP_092427381.1">
    <property type="nucleotide sequence ID" value="NZ_FNCL01000009.1"/>
</dbReference>
<dbReference type="InterPro" id="IPR029055">
    <property type="entry name" value="Ntn_hydrolases_N"/>
</dbReference>
<dbReference type="SUPFAM" id="SSF56235">
    <property type="entry name" value="N-terminal nucleophile aminohydrolases (Ntn hydrolases)"/>
    <property type="match status" value="1"/>
</dbReference>
<dbReference type="AlphaFoldDB" id="A0A1I6UNR0"/>
<name>A0A1I6UNR0_9RHOB</name>
<dbReference type="InterPro" id="IPR010430">
    <property type="entry name" value="DUF1028"/>
</dbReference>
<dbReference type="Gene3D" id="3.60.20.10">
    <property type="entry name" value="Glutamine Phosphoribosylpyrophosphate, subunit 1, domain 1"/>
    <property type="match status" value="1"/>
</dbReference>
<proteinExistence type="predicted"/>
<reference evidence="2" key="1">
    <citation type="submission" date="2016-10" db="EMBL/GenBank/DDBJ databases">
        <authorList>
            <person name="Varghese N."/>
            <person name="Submissions S."/>
        </authorList>
    </citation>
    <scope>NUCLEOTIDE SEQUENCE [LARGE SCALE GENOMIC DNA]</scope>
    <source>
        <strain evidence="2">DSM 26894</strain>
    </source>
</reference>
<keyword evidence="1" id="KW-0378">Hydrolase</keyword>
<dbReference type="PANTHER" id="PTHR39328:SF1">
    <property type="entry name" value="BLL2871 PROTEIN"/>
    <property type="match status" value="1"/>
</dbReference>
<organism evidence="1 2">
    <name type="scientific">Alloyangia pacifica</name>
    <dbReference type="NCBI Taxonomy" id="311180"/>
    <lineage>
        <taxon>Bacteria</taxon>
        <taxon>Pseudomonadati</taxon>
        <taxon>Pseudomonadota</taxon>
        <taxon>Alphaproteobacteria</taxon>
        <taxon>Rhodobacterales</taxon>
        <taxon>Roseobacteraceae</taxon>
        <taxon>Alloyangia</taxon>
    </lineage>
</organism>
<accession>A0A1I6UNR0</accession>
<dbReference type="GO" id="GO:0016787">
    <property type="term" value="F:hydrolase activity"/>
    <property type="evidence" value="ECO:0007669"/>
    <property type="project" value="UniProtKB-KW"/>
</dbReference>
<dbReference type="Proteomes" id="UP000199392">
    <property type="component" value="Unassembled WGS sequence"/>
</dbReference>
<dbReference type="STRING" id="311180.SAMN04488050_108214"/>
<keyword evidence="2" id="KW-1185">Reference proteome</keyword>
<dbReference type="EMBL" id="FOZW01000008">
    <property type="protein sequence ID" value="SFT03070.1"/>
    <property type="molecule type" value="Genomic_DNA"/>
</dbReference>
<dbReference type="Pfam" id="PF06267">
    <property type="entry name" value="DUF1028"/>
    <property type="match status" value="1"/>
</dbReference>
<evidence type="ECO:0000313" key="1">
    <source>
        <dbReference type="EMBL" id="SFT03070.1"/>
    </source>
</evidence>
<dbReference type="PANTHER" id="PTHR39328">
    <property type="entry name" value="BLL2871 PROTEIN"/>
    <property type="match status" value="1"/>
</dbReference>
<protein>
    <submittedName>
        <fullName evidence="1">Uncharacterized conserved protein, Ntn-hydrolase superfamily</fullName>
    </submittedName>
</protein>
<dbReference type="OrthoDB" id="9790012at2"/>
<gene>
    <name evidence="1" type="ORF">SAMN04488050_108214</name>
</gene>
<sequence length="227" mass="23440">MTISILAYDEKSGSYGGAATTGSLCVGGWVLRGDAEAGLSASQGSLPSTMWGTGVLELMRQGVPAEEAVAQVVAPDTGKAQRQLSALDPQGRTATHTGAESIPTAGARQADKVIVSGNLLSSEAVLDACLDGFLASTAPFDQRLMDALDRAAACGGDSRGLLSAALLVVSRQAAPLTLRIDHSETPLRDLRALHGHATGGAYADWARTVPTLDEPYLADPFPRIVSQ</sequence>
<evidence type="ECO:0000313" key="2">
    <source>
        <dbReference type="Proteomes" id="UP000199392"/>
    </source>
</evidence>